<sequence>MSEFEDVSMQEETLEGLLASWNLENMLQFLKDEKVSLDVLKILNFDQLQELTNSFKIGEKVLFCYHFQKWREQMDRLVRSENVFNKLRTISSSISPHIRSCESNCNSSYVEDCINAFEILKSNKIGCRIMDSYKITKTLTEDQRSLLINIIARHFNENNQHMSLQISYKLEEQILSIFPTEKNEFYRTERQGKIYAKYCNLKKSTSHIFDQEAEHPTTSKSGSNFEFNPEEGGKIIAQRLFYDNLSADEFESTWSACTNYRLQQIFKECGNISEIFKIWPQYKNPNGLKLIDKEFAFLYGSYDSILSWGGEKMIKLFNGLKKLKNGKSSEINKLLDNISIDDAKRDSDMFALKVLWVLHYWLVPTCRYARKSVFGKKEMARFSSKDS</sequence>
<gene>
    <name evidence="1" type="ORF">FF38_08355</name>
</gene>
<dbReference type="AlphaFoldDB" id="A0A0L0BTE2"/>
<dbReference type="OrthoDB" id="3598281at2759"/>
<dbReference type="InterPro" id="IPR031934">
    <property type="entry name" value="DUF4769"/>
</dbReference>
<evidence type="ECO:0008006" key="3">
    <source>
        <dbReference type="Google" id="ProtNLM"/>
    </source>
</evidence>
<reference evidence="1 2" key="1">
    <citation type="journal article" date="2015" name="Nat. Commun.">
        <title>Lucilia cuprina genome unlocks parasitic fly biology to underpin future interventions.</title>
        <authorList>
            <person name="Anstead C.A."/>
            <person name="Korhonen P.K."/>
            <person name="Young N.D."/>
            <person name="Hall R.S."/>
            <person name="Jex A.R."/>
            <person name="Murali S.C."/>
            <person name="Hughes D.S."/>
            <person name="Lee S.F."/>
            <person name="Perry T."/>
            <person name="Stroehlein A.J."/>
            <person name="Ansell B.R."/>
            <person name="Breugelmans B."/>
            <person name="Hofmann A."/>
            <person name="Qu J."/>
            <person name="Dugan S."/>
            <person name="Lee S.L."/>
            <person name="Chao H."/>
            <person name="Dinh H."/>
            <person name="Han Y."/>
            <person name="Doddapaneni H.V."/>
            <person name="Worley K.C."/>
            <person name="Muzny D.M."/>
            <person name="Ioannidis P."/>
            <person name="Waterhouse R.M."/>
            <person name="Zdobnov E.M."/>
            <person name="James P.J."/>
            <person name="Bagnall N.H."/>
            <person name="Kotze A.C."/>
            <person name="Gibbs R.A."/>
            <person name="Richards S."/>
            <person name="Batterham P."/>
            <person name="Gasser R.B."/>
        </authorList>
    </citation>
    <scope>NUCLEOTIDE SEQUENCE [LARGE SCALE GENOMIC DNA]</scope>
    <source>
        <strain evidence="1 2">LS</strain>
        <tissue evidence="1">Full body</tissue>
    </source>
</reference>
<dbReference type="Proteomes" id="UP000037069">
    <property type="component" value="Unassembled WGS sequence"/>
</dbReference>
<comment type="caution">
    <text evidence="1">The sequence shown here is derived from an EMBL/GenBank/DDBJ whole genome shotgun (WGS) entry which is preliminary data.</text>
</comment>
<dbReference type="Pfam" id="PF15992">
    <property type="entry name" value="DUF4769"/>
    <property type="match status" value="2"/>
</dbReference>
<dbReference type="EMBL" id="JRES01001369">
    <property type="protein sequence ID" value="KNC23312.1"/>
    <property type="molecule type" value="Genomic_DNA"/>
</dbReference>
<organism evidence="1 2">
    <name type="scientific">Lucilia cuprina</name>
    <name type="common">Green bottle fly</name>
    <name type="synonym">Australian sheep blowfly</name>
    <dbReference type="NCBI Taxonomy" id="7375"/>
    <lineage>
        <taxon>Eukaryota</taxon>
        <taxon>Metazoa</taxon>
        <taxon>Ecdysozoa</taxon>
        <taxon>Arthropoda</taxon>
        <taxon>Hexapoda</taxon>
        <taxon>Insecta</taxon>
        <taxon>Pterygota</taxon>
        <taxon>Neoptera</taxon>
        <taxon>Endopterygota</taxon>
        <taxon>Diptera</taxon>
        <taxon>Brachycera</taxon>
        <taxon>Muscomorpha</taxon>
        <taxon>Oestroidea</taxon>
        <taxon>Calliphoridae</taxon>
        <taxon>Luciliinae</taxon>
        <taxon>Lucilia</taxon>
    </lineage>
</organism>
<proteinExistence type="predicted"/>
<keyword evidence="2" id="KW-1185">Reference proteome</keyword>
<evidence type="ECO:0000313" key="2">
    <source>
        <dbReference type="Proteomes" id="UP000037069"/>
    </source>
</evidence>
<accession>A0A0L0BTE2</accession>
<name>A0A0L0BTE2_LUCCU</name>
<protein>
    <recommendedName>
        <fullName evidence="3">SAM domain-containing protein</fullName>
    </recommendedName>
</protein>
<evidence type="ECO:0000313" key="1">
    <source>
        <dbReference type="EMBL" id="KNC23312.1"/>
    </source>
</evidence>